<dbReference type="PANTHER" id="PTHR11735:SF11">
    <property type="entry name" value="TRNA THREONYLCARBAMOYLADENOSINE BIOSYNTHESIS PROTEIN TSAB"/>
    <property type="match status" value="1"/>
</dbReference>
<keyword evidence="3" id="KW-1185">Reference proteome</keyword>
<dbReference type="InterPro" id="IPR022496">
    <property type="entry name" value="T6A_TsaB"/>
</dbReference>
<feature type="domain" description="Gcp-like" evidence="1">
    <location>
        <begin position="36"/>
        <end position="125"/>
    </location>
</feature>
<evidence type="ECO:0000313" key="2">
    <source>
        <dbReference type="EMBL" id="UXN71268.1"/>
    </source>
</evidence>
<reference evidence="2 3" key="1">
    <citation type="submission" date="2022-09" db="EMBL/GenBank/DDBJ databases">
        <title>Interaction between co-microsymbionts with complementary sets of symbiotic genes in legume-rhizobium systems.</title>
        <authorList>
            <person name="Safronova V."/>
            <person name="Sazanova A."/>
            <person name="Afonin A."/>
            <person name="Chirak E."/>
        </authorList>
    </citation>
    <scope>NUCLEOTIDE SEQUENCE [LARGE SCALE GENOMIC DNA]</scope>
    <source>
        <strain evidence="2 3">A18/4-1</strain>
    </source>
</reference>
<dbReference type="SUPFAM" id="SSF53067">
    <property type="entry name" value="Actin-like ATPase domain"/>
    <property type="match status" value="1"/>
</dbReference>
<accession>A0ABY6CGA5</accession>
<dbReference type="RefSeq" id="WP_262170731.1">
    <property type="nucleotide sequence ID" value="NZ_CP104965.1"/>
</dbReference>
<protein>
    <submittedName>
        <fullName evidence="2">tRNA (Adenosine(37)-N6)-threonylcarbamoyltransferase complex dimerization subunit type 1 TsaB</fullName>
        <ecNumber evidence="2">2.3.1.234</ecNumber>
    </submittedName>
</protein>
<proteinExistence type="predicted"/>
<keyword evidence="2" id="KW-0012">Acyltransferase</keyword>
<dbReference type="GO" id="GO:0061711">
    <property type="term" value="F:tRNA N(6)-L-threonylcarbamoyladenine synthase activity"/>
    <property type="evidence" value="ECO:0007669"/>
    <property type="project" value="UniProtKB-EC"/>
</dbReference>
<dbReference type="Gene3D" id="3.30.420.40">
    <property type="match status" value="1"/>
</dbReference>
<dbReference type="EMBL" id="CP104965">
    <property type="protein sequence ID" value="UXN71268.1"/>
    <property type="molecule type" value="Genomic_DNA"/>
</dbReference>
<sequence>MSALPITLAIDTAAPRLQLALLLADGTADISVDEIATGHAELIFERIATLLARNGIGYPDLRRVVTTTGPGSFTGLRIGLSAARGIGLARDIPVIGVPSLLALSLAGTGALTVLLDARRDEAYFQIFSAPGVPESGPQLLPMAVAQQSVPKSSMLLTTPFVDIAAVARYGAIADPLAHAPEAAYVRDADAKPQTAARIERLKS</sequence>
<dbReference type="PANTHER" id="PTHR11735">
    <property type="entry name" value="TRNA N6-ADENOSINE THREONYLCARBAMOYLTRANSFERASE"/>
    <property type="match status" value="1"/>
</dbReference>
<evidence type="ECO:0000259" key="1">
    <source>
        <dbReference type="Pfam" id="PF00814"/>
    </source>
</evidence>
<dbReference type="Pfam" id="PF00814">
    <property type="entry name" value="TsaD"/>
    <property type="match status" value="1"/>
</dbReference>
<dbReference type="InterPro" id="IPR000905">
    <property type="entry name" value="Gcp-like_dom"/>
</dbReference>
<gene>
    <name evidence="2" type="primary">tsaB</name>
    <name evidence="2" type="ORF">N8A98_08875</name>
</gene>
<dbReference type="InterPro" id="IPR043129">
    <property type="entry name" value="ATPase_NBD"/>
</dbReference>
<dbReference type="NCBIfam" id="TIGR03725">
    <property type="entry name" value="T6A_YeaZ"/>
    <property type="match status" value="1"/>
</dbReference>
<evidence type="ECO:0000313" key="3">
    <source>
        <dbReference type="Proteomes" id="UP001061862"/>
    </source>
</evidence>
<name>A0ABY6CGA5_9HYPH</name>
<dbReference type="Proteomes" id="UP001061862">
    <property type="component" value="Chromosome"/>
</dbReference>
<dbReference type="EC" id="2.3.1.234" evidence="2"/>
<keyword evidence="2" id="KW-0808">Transferase</keyword>
<organism evidence="2 3">
    <name type="scientific">Devosia neptuniae</name>
    <dbReference type="NCBI Taxonomy" id="191302"/>
    <lineage>
        <taxon>Bacteria</taxon>
        <taxon>Pseudomonadati</taxon>
        <taxon>Pseudomonadota</taxon>
        <taxon>Alphaproteobacteria</taxon>
        <taxon>Hyphomicrobiales</taxon>
        <taxon>Devosiaceae</taxon>
        <taxon>Devosia</taxon>
    </lineage>
</organism>